<dbReference type="PANTHER" id="PTHR22420">
    <property type="entry name" value="PROTEIN FAM81A"/>
    <property type="match status" value="1"/>
</dbReference>
<proteinExistence type="inferred from homology"/>
<dbReference type="EMBL" id="OX395136">
    <property type="protein sequence ID" value="CAI5787262.1"/>
    <property type="molecule type" value="Genomic_DNA"/>
</dbReference>
<accession>A0AA35KZS1</accession>
<dbReference type="AlphaFoldDB" id="A0AA35KZS1"/>
<evidence type="ECO:0000256" key="1">
    <source>
        <dbReference type="ARBA" id="ARBA00023054"/>
    </source>
</evidence>
<evidence type="ECO:0000256" key="3">
    <source>
        <dbReference type="SAM" id="Coils"/>
    </source>
</evidence>
<feature type="coiled-coil region" evidence="3">
    <location>
        <begin position="294"/>
        <end position="321"/>
    </location>
</feature>
<dbReference type="PANTHER" id="PTHR22420:SF5">
    <property type="entry name" value="PROTEIN FAM81B"/>
    <property type="match status" value="1"/>
</dbReference>
<keyword evidence="6" id="KW-1185">Reference proteome</keyword>
<feature type="coiled-coil region" evidence="3">
    <location>
        <begin position="400"/>
        <end position="439"/>
    </location>
</feature>
<dbReference type="Proteomes" id="UP001178461">
    <property type="component" value="Chromosome 11"/>
</dbReference>
<sequence length="439" mass="50423">MKGGGNPSSRAFVFSFSPKTKHSSSSKKFPTRFPSSVMSHGNGMLTSRELYHLKSQVLQILLQIKMSTENTTEPIKYLDKSQSQPFLPTIPHVSGSRVHSLEDRLSNQERTTAVLLDQAFRIKDGLVSYLHGNKGVQQGETAARQLLENHIQTITSIVKKLSHDIEVLERQIKSRDDATSGTNFAMQSLDHKHLQGVGDLRGRVARCDASIAKLSGDINIIRHEISKQEKEIHAIKSTVENYANNLELKVMQLLGKIDTSNSEQNSNLKAIQGNQHHELQLLDLKINGVLNDFKDQIQNQRKWIENELRRSEQEQASLINQCLYSVKERLDTVEKKTDDSYYFLCKRIESTDKTEQFNAELNQVKNDQSKLHARIARFEKLMWHELEEIQSEYRSGFQSIRDSLNALKQIQTAKLKLEEEKFKQDMKKIRRKITEIQED</sequence>
<protein>
    <recommendedName>
        <fullName evidence="7">Family with sequence similarity 81 member B</fullName>
    </recommendedName>
</protein>
<evidence type="ECO:0008006" key="7">
    <source>
        <dbReference type="Google" id="ProtNLM"/>
    </source>
</evidence>
<evidence type="ECO:0000313" key="5">
    <source>
        <dbReference type="EMBL" id="CAI5787262.1"/>
    </source>
</evidence>
<organism evidence="5 6">
    <name type="scientific">Podarcis lilfordi</name>
    <name type="common">Lilford's wall lizard</name>
    <dbReference type="NCBI Taxonomy" id="74358"/>
    <lineage>
        <taxon>Eukaryota</taxon>
        <taxon>Metazoa</taxon>
        <taxon>Chordata</taxon>
        <taxon>Craniata</taxon>
        <taxon>Vertebrata</taxon>
        <taxon>Euteleostomi</taxon>
        <taxon>Lepidosauria</taxon>
        <taxon>Squamata</taxon>
        <taxon>Bifurcata</taxon>
        <taxon>Unidentata</taxon>
        <taxon>Episquamata</taxon>
        <taxon>Laterata</taxon>
        <taxon>Lacertibaenia</taxon>
        <taxon>Lacertidae</taxon>
        <taxon>Podarcis</taxon>
    </lineage>
</organism>
<keyword evidence="1 3" id="KW-0175">Coiled coil</keyword>
<evidence type="ECO:0000256" key="2">
    <source>
        <dbReference type="ARBA" id="ARBA00046344"/>
    </source>
</evidence>
<name>A0AA35KZS1_9SAUR</name>
<feature type="coiled-coil region" evidence="3">
    <location>
        <begin position="211"/>
        <end position="245"/>
    </location>
</feature>
<reference evidence="5" key="1">
    <citation type="submission" date="2022-12" db="EMBL/GenBank/DDBJ databases">
        <authorList>
            <person name="Alioto T."/>
            <person name="Alioto T."/>
            <person name="Gomez Garrido J."/>
        </authorList>
    </citation>
    <scope>NUCLEOTIDE SEQUENCE</scope>
</reference>
<feature type="region of interest" description="Disordered" evidence="4">
    <location>
        <begin position="1"/>
        <end position="30"/>
    </location>
</feature>
<dbReference type="InterPro" id="IPR029619">
    <property type="entry name" value="FAM81"/>
</dbReference>
<evidence type="ECO:0000313" key="6">
    <source>
        <dbReference type="Proteomes" id="UP001178461"/>
    </source>
</evidence>
<gene>
    <name evidence="5" type="ORF">PODLI_1B037560</name>
</gene>
<comment type="similarity">
    <text evidence="2">Belongs to the FAM81 family.</text>
</comment>
<evidence type="ECO:0000256" key="4">
    <source>
        <dbReference type="SAM" id="MobiDB-lite"/>
    </source>
</evidence>